<evidence type="ECO:0000313" key="5">
    <source>
        <dbReference type="EMBL" id="PZX65991.1"/>
    </source>
</evidence>
<keyword evidence="6" id="KW-1185">Reference proteome</keyword>
<comment type="similarity">
    <text evidence="2">Belongs to the DapA family.</text>
</comment>
<feature type="active site" description="Schiff-base intermediate with substrate" evidence="3">
    <location>
        <position position="165"/>
    </location>
</feature>
<name>A0A2W7RZM3_9BACT</name>
<dbReference type="GO" id="GO:0005829">
    <property type="term" value="C:cytosol"/>
    <property type="evidence" value="ECO:0007669"/>
    <property type="project" value="TreeGrafter"/>
</dbReference>
<dbReference type="AlphaFoldDB" id="A0A2W7RZM3"/>
<gene>
    <name evidence="5" type="ORF">LX80_00487</name>
</gene>
<evidence type="ECO:0000256" key="2">
    <source>
        <dbReference type="PIRNR" id="PIRNR001365"/>
    </source>
</evidence>
<dbReference type="PANTHER" id="PTHR42849">
    <property type="entry name" value="N-ACETYLNEURAMINATE LYASE"/>
    <property type="match status" value="1"/>
</dbReference>
<dbReference type="SMART" id="SM01130">
    <property type="entry name" value="DHDPS"/>
    <property type="match status" value="1"/>
</dbReference>
<dbReference type="RefSeq" id="WP_111293426.1">
    <property type="nucleotide sequence ID" value="NZ_QKZV01000001.1"/>
</dbReference>
<feature type="active site" description="Proton donor/acceptor" evidence="3">
    <location>
        <position position="137"/>
    </location>
</feature>
<dbReference type="InterPro" id="IPR013785">
    <property type="entry name" value="Aldolase_TIM"/>
</dbReference>
<evidence type="ECO:0000256" key="1">
    <source>
        <dbReference type="ARBA" id="ARBA00023239"/>
    </source>
</evidence>
<evidence type="ECO:0000313" key="6">
    <source>
        <dbReference type="Proteomes" id="UP000249720"/>
    </source>
</evidence>
<dbReference type="CDD" id="cd00408">
    <property type="entry name" value="DHDPS-like"/>
    <property type="match status" value="1"/>
</dbReference>
<dbReference type="OrthoDB" id="9778880at2"/>
<dbReference type="PANTHER" id="PTHR42849:SF1">
    <property type="entry name" value="N-ACETYLNEURAMINATE LYASE"/>
    <property type="match status" value="1"/>
</dbReference>
<sequence length="302" mass="33335">MEAHIWKGIFPALTTPFTQHDTLDLPLFNNQIQAQLNAGVHGIIIGGSLGEAAVLSLQEKEQLLQTAINTNKNKVPVLLNIAAATLKEAFETVKMAEANNANGFMLLPPMRYKSDARETTYFLQSVAAATNLPIMLYNNPVDYGTELTITILNQLAKHENIIAIKESTRNVTNLTVLKNNFGKRFALFCGVDTIAAESIIMGADGWVAGLVNAFPRETVVLYELIQQKRIDEAIALHRWFLPLLELDIHTKLVQYIKLAQQVTGLGTAYVRSPRLMPEGAELENVLNLIKKCVANHPGLPNV</sequence>
<dbReference type="GO" id="GO:0019262">
    <property type="term" value="P:N-acetylneuraminate catabolic process"/>
    <property type="evidence" value="ECO:0007669"/>
    <property type="project" value="TreeGrafter"/>
</dbReference>
<keyword evidence="1 2" id="KW-0456">Lyase</keyword>
<dbReference type="Gene3D" id="3.20.20.70">
    <property type="entry name" value="Aldolase class I"/>
    <property type="match status" value="1"/>
</dbReference>
<dbReference type="Proteomes" id="UP000249720">
    <property type="component" value="Unassembled WGS sequence"/>
</dbReference>
<organism evidence="5 6">
    <name type="scientific">Hydrotalea sandarakina</name>
    <dbReference type="NCBI Taxonomy" id="1004304"/>
    <lineage>
        <taxon>Bacteria</taxon>
        <taxon>Pseudomonadati</taxon>
        <taxon>Bacteroidota</taxon>
        <taxon>Chitinophagia</taxon>
        <taxon>Chitinophagales</taxon>
        <taxon>Chitinophagaceae</taxon>
        <taxon>Hydrotalea</taxon>
    </lineage>
</organism>
<dbReference type="PIRSF" id="PIRSF001365">
    <property type="entry name" value="DHDPS"/>
    <property type="match status" value="1"/>
</dbReference>
<feature type="binding site" evidence="4">
    <location>
        <position position="207"/>
    </location>
    <ligand>
        <name>pyruvate</name>
        <dbReference type="ChEBI" id="CHEBI:15361"/>
    </ligand>
</feature>
<dbReference type="EMBL" id="QKZV01000001">
    <property type="protein sequence ID" value="PZX65991.1"/>
    <property type="molecule type" value="Genomic_DNA"/>
</dbReference>
<proteinExistence type="inferred from homology"/>
<dbReference type="GO" id="GO:0008747">
    <property type="term" value="F:N-acetylneuraminate lyase activity"/>
    <property type="evidence" value="ECO:0007669"/>
    <property type="project" value="TreeGrafter"/>
</dbReference>
<dbReference type="InterPro" id="IPR002220">
    <property type="entry name" value="DapA-like"/>
</dbReference>
<dbReference type="SUPFAM" id="SSF51569">
    <property type="entry name" value="Aldolase"/>
    <property type="match status" value="1"/>
</dbReference>
<dbReference type="PRINTS" id="PR00146">
    <property type="entry name" value="DHPICSNTHASE"/>
</dbReference>
<comment type="caution">
    <text evidence="5">The sequence shown here is derived from an EMBL/GenBank/DDBJ whole genome shotgun (WGS) entry which is preliminary data.</text>
</comment>
<protein>
    <submittedName>
        <fullName evidence="5">4-hydroxy-tetrahydrodipicolinate synthase</fullName>
    </submittedName>
</protein>
<accession>A0A2W7RZM3</accession>
<dbReference type="Pfam" id="PF00701">
    <property type="entry name" value="DHDPS"/>
    <property type="match status" value="1"/>
</dbReference>
<evidence type="ECO:0000256" key="3">
    <source>
        <dbReference type="PIRSR" id="PIRSR001365-1"/>
    </source>
</evidence>
<reference evidence="5 6" key="1">
    <citation type="submission" date="2018-06" db="EMBL/GenBank/DDBJ databases">
        <title>Genomic Encyclopedia of Archaeal and Bacterial Type Strains, Phase II (KMG-II): from individual species to whole genera.</title>
        <authorList>
            <person name="Goeker M."/>
        </authorList>
    </citation>
    <scope>NUCLEOTIDE SEQUENCE [LARGE SCALE GENOMIC DNA]</scope>
    <source>
        <strain evidence="5 6">DSM 23241</strain>
    </source>
</reference>
<evidence type="ECO:0000256" key="4">
    <source>
        <dbReference type="PIRSR" id="PIRSR001365-2"/>
    </source>
</evidence>